<proteinExistence type="predicted"/>
<reference evidence="4 5" key="1">
    <citation type="submission" date="2020-12" db="EMBL/GenBank/DDBJ databases">
        <title>Streptomyces typhae sp. nov., a novel endophytic actinomycete isolated from the root of cattail pollen (Typha angustifolia L.).</title>
        <authorList>
            <person name="Peng C."/>
            <person name="Liu C."/>
        </authorList>
    </citation>
    <scope>NUCLEOTIDE SEQUENCE [LARGE SCALE GENOMIC DNA]</scope>
    <source>
        <strain evidence="4 5">JCM 4753</strain>
    </source>
</reference>
<gene>
    <name evidence="4" type="ORF">JGB26_37425</name>
</gene>
<evidence type="ECO:0000256" key="2">
    <source>
        <dbReference type="SAM" id="Phobius"/>
    </source>
</evidence>
<dbReference type="PANTHER" id="PTHR43156">
    <property type="entry name" value="STAGE II SPORULATION PROTEIN E-RELATED"/>
    <property type="match status" value="1"/>
</dbReference>
<keyword evidence="5" id="KW-1185">Reference proteome</keyword>
<dbReference type="RefSeq" id="WP_198897965.1">
    <property type="nucleotide sequence ID" value="NZ_JAEKOZ010000041.1"/>
</dbReference>
<keyword evidence="1" id="KW-0378">Hydrolase</keyword>
<feature type="transmembrane region" description="Helical" evidence="2">
    <location>
        <begin position="43"/>
        <end position="64"/>
    </location>
</feature>
<keyword evidence="2" id="KW-0472">Membrane</keyword>
<dbReference type="SMART" id="SM00331">
    <property type="entry name" value="PP2C_SIG"/>
    <property type="match status" value="1"/>
</dbReference>
<keyword evidence="2" id="KW-0812">Transmembrane</keyword>
<dbReference type="InterPro" id="IPR052016">
    <property type="entry name" value="Bact_Sigma-Reg"/>
</dbReference>
<evidence type="ECO:0000313" key="5">
    <source>
        <dbReference type="Proteomes" id="UP000634780"/>
    </source>
</evidence>
<accession>A0ABS0XHI9</accession>
<dbReference type="Proteomes" id="UP000634780">
    <property type="component" value="Unassembled WGS sequence"/>
</dbReference>
<feature type="domain" description="PPM-type phosphatase" evidence="3">
    <location>
        <begin position="90"/>
        <end position="303"/>
    </location>
</feature>
<evidence type="ECO:0000256" key="1">
    <source>
        <dbReference type="ARBA" id="ARBA00022801"/>
    </source>
</evidence>
<organism evidence="4 5">
    <name type="scientific">Streptomyces flavofungini</name>
    <dbReference type="NCBI Taxonomy" id="68200"/>
    <lineage>
        <taxon>Bacteria</taxon>
        <taxon>Bacillati</taxon>
        <taxon>Actinomycetota</taxon>
        <taxon>Actinomycetes</taxon>
        <taxon>Kitasatosporales</taxon>
        <taxon>Streptomycetaceae</taxon>
        <taxon>Streptomyces</taxon>
    </lineage>
</organism>
<protein>
    <submittedName>
        <fullName evidence="4">Serine/threonine-protein phosphatase</fullName>
    </submittedName>
</protein>
<name>A0ABS0XHI9_9ACTN</name>
<dbReference type="EMBL" id="JAEKOZ010000041">
    <property type="protein sequence ID" value="MBJ3812688.1"/>
    <property type="molecule type" value="Genomic_DNA"/>
</dbReference>
<comment type="caution">
    <text evidence="4">The sequence shown here is derived from an EMBL/GenBank/DDBJ whole genome shotgun (WGS) entry which is preliminary data.</text>
</comment>
<dbReference type="InterPro" id="IPR001932">
    <property type="entry name" value="PPM-type_phosphatase-like_dom"/>
</dbReference>
<dbReference type="InterPro" id="IPR036457">
    <property type="entry name" value="PPM-type-like_dom_sf"/>
</dbReference>
<keyword evidence="2" id="KW-1133">Transmembrane helix</keyword>
<dbReference type="Gene3D" id="3.60.40.10">
    <property type="entry name" value="PPM-type phosphatase domain"/>
    <property type="match status" value="1"/>
</dbReference>
<sequence>MAALTGVAALALFLPHSRRQSLLTGGATLGAALFLGALEWRDRPIVIIATLANIIILTVLARYLGRTRSEATTGVAEPGSQRNASSQIGNVHVEVRTLPMLASGEMSADFCDLRSTSFGARLLVVDFMGKDTATQEKASSLLYQWARAAGEAPGLGDLARRLDSLLAQEDLFAKALLVDVADDGTTTLLCCGHPPPLVVEDCAAHPLSLVSLLPPLGLFHLVHEDIPIYATTILLTPGRRLLLHTDGASDTPDADGAFYPLAARLGSLDGLAPGECLDRMAAELRQHMQERARDEALLLLIECTPPSAASVAPLHSAPREEVAMATPWTEVGQAAS</sequence>
<dbReference type="Pfam" id="PF07228">
    <property type="entry name" value="SpoIIE"/>
    <property type="match status" value="1"/>
</dbReference>
<evidence type="ECO:0000313" key="4">
    <source>
        <dbReference type="EMBL" id="MBJ3812688.1"/>
    </source>
</evidence>
<evidence type="ECO:0000259" key="3">
    <source>
        <dbReference type="SMART" id="SM00331"/>
    </source>
</evidence>
<dbReference type="PANTHER" id="PTHR43156:SF2">
    <property type="entry name" value="STAGE II SPORULATION PROTEIN E"/>
    <property type="match status" value="1"/>
</dbReference>